<comment type="cofactor">
    <cofactor evidence="7">
        <name>Mg(2+)</name>
        <dbReference type="ChEBI" id="CHEBI:18420"/>
    </cofactor>
</comment>
<dbReference type="GO" id="GO:0008081">
    <property type="term" value="F:phosphoric diester hydrolase activity"/>
    <property type="evidence" value="ECO:0007669"/>
    <property type="project" value="UniProtKB-UniRule"/>
</dbReference>
<reference evidence="10 11" key="1">
    <citation type="submission" date="2019-12" db="EMBL/GenBank/DDBJ databases">
        <title>Genomic-based taxomic classification of the family Erythrobacteraceae.</title>
        <authorList>
            <person name="Xu L."/>
        </authorList>
    </citation>
    <scope>NUCLEOTIDE SEQUENCE [LARGE SCALE GENOMIC DNA]</scope>
    <source>
        <strain evidence="10 11">LMG 29518</strain>
    </source>
</reference>
<dbReference type="EC" id="2.7.7.59" evidence="7"/>
<keyword evidence="5 7" id="KW-0460">Magnesium</keyword>
<feature type="domain" description="ACT" evidence="8">
    <location>
        <begin position="840"/>
        <end position="920"/>
    </location>
</feature>
<dbReference type="Gene3D" id="1.10.3090.10">
    <property type="entry name" value="cca-adding enzyme, domain 2"/>
    <property type="match status" value="1"/>
</dbReference>
<keyword evidence="2 7" id="KW-0548">Nucleotidyltransferase</keyword>
<comment type="catalytic activity">
    <reaction evidence="7">
        <text>[protein-PII]-uridylyl-L-tyrosine + H2O = [protein-PII]-L-tyrosine + UMP + H(+)</text>
        <dbReference type="Rhea" id="RHEA:48600"/>
        <dbReference type="Rhea" id="RHEA-COMP:12147"/>
        <dbReference type="Rhea" id="RHEA-COMP:12148"/>
        <dbReference type="ChEBI" id="CHEBI:15377"/>
        <dbReference type="ChEBI" id="CHEBI:15378"/>
        <dbReference type="ChEBI" id="CHEBI:46858"/>
        <dbReference type="ChEBI" id="CHEBI:57865"/>
        <dbReference type="ChEBI" id="CHEBI:90602"/>
    </reaction>
</comment>
<dbReference type="CDD" id="cd04900">
    <property type="entry name" value="ACT_UUR-like_1"/>
    <property type="match status" value="1"/>
</dbReference>
<evidence type="ECO:0000256" key="5">
    <source>
        <dbReference type="ARBA" id="ARBA00022842"/>
    </source>
</evidence>
<comment type="domain">
    <text evidence="7">Has four distinct domains: an N-terminal nucleotidyltransferase (NT) domain responsible for UTase activity, a central HD domain that encodes UR activity, and two C-terminal ACT domains that seem to have a role in glutamine sensing.</text>
</comment>
<dbReference type="InterPro" id="IPR006674">
    <property type="entry name" value="HD_domain"/>
</dbReference>
<evidence type="ECO:0000256" key="1">
    <source>
        <dbReference type="ARBA" id="ARBA00022679"/>
    </source>
</evidence>
<comment type="caution">
    <text evidence="7">Lacks conserved residue(s) required for the propagation of feature annotation.</text>
</comment>
<dbReference type="InterPro" id="IPR002912">
    <property type="entry name" value="ACT_dom"/>
</dbReference>
<dbReference type="SUPFAM" id="SSF81593">
    <property type="entry name" value="Nucleotidyltransferase substrate binding subunit/domain"/>
    <property type="match status" value="1"/>
</dbReference>
<sequence>MSAIRIPNQRAVIDRRRLSLSLSELVQKHGTQKSRQYIVEALREALAKGREELSRRLMQKPSAGHECTHGHAFLIDQLIRVMHDHIITDIYPAPNRSTAERLTLIAVGGYGRAEMAPHSDIDIAFITPSKDTPWCEQVIEAILYLLWDLSLKVGHSSRTLSDMVRMAKQDLSIRTALLEGRYLWGDQELYEEASRRFHSEVVAGTESQFVSEKLAERDARHGRMGNSRYVVEPNVKEGKGGLRDLQTLYWIGKYIHKVRSAAELVDVGLFTQPEYRAFRRAEGFLLAVRCHLHTITGRAEDRLTFDLQPQVAERMQFAERPGKSAVERFMQFYFLQAKHVGNLTGVFLAQLDEQIASKRRAKGLLAGFKARSRIVKGYKVFGGKIAAPSDDWFQKDPVRMIEIFQIAEANGYEVHPETMRMANRDSVLIKGQIRKDPRANRLFMDVLTGHNDPETVLRWMNEAGVFGRFVPDFGKVNAQMQFDMYHHYTVDEHTIRAIGLVSRIEKGELREDHPLAHEVIHKLGSREVIYVATLLHDIAKGRNGDHSVLGAEIALKLCPRFGLSERETALVSWLVRYHLLMSATSFKRDLADPKTIEDFAAQTQSLERLRQLLVLTIVDIRAVGPGVWNSWKRQLLSQLYELTEERLRPGSKTRGRDERVERKRQEVAELLGDGSDVIEHLDDRFDASYWLSEPADIIALNLPHYAAAKRLTHHLSIHCEYYAARGATLVTVIADDHPGLFFRIAGAIHLAGGNIIDARIHTTRVGKAVDNFLVQDPLGRPFHEEMQLNRLQSAIEDALAGKIELMPQLARQPNPRTRSDSFEVRPRVTIDNKASDRFTVIEVNAKDRPALLNRLARALFESTLMVHSAHVTHYGERAVDTFYVTDLLGGKLDRAERRDNVEEMLLTAASEEAEQQYLEAVAD</sequence>
<comment type="function">
    <text evidence="7">Modifies, by uridylylation and deuridylylation, the PII regulatory proteins (GlnB and homologs), in response to the nitrogen status of the cell that GlnD senses through the glutamine level. Under low glutamine levels, catalyzes the conversion of the PII proteins and UTP to PII-UMP and PPi, while under higher glutamine levels, GlnD hydrolyzes PII-UMP to PII and UMP (deuridylylation). Thus, controls uridylylation state and activity of the PII proteins, and plays an important role in the regulation of nitrogen metabolism.</text>
</comment>
<dbReference type="CDD" id="cd05401">
    <property type="entry name" value="NT_GlnE_GlnD_like"/>
    <property type="match status" value="1"/>
</dbReference>
<keyword evidence="1 7" id="KW-0808">Transferase</keyword>
<dbReference type="NCBIfam" id="TIGR01693">
    <property type="entry name" value="UTase_glnD"/>
    <property type="match status" value="1"/>
</dbReference>
<name>A0A6I4T7T2_9SPHN</name>
<dbReference type="PIRSF" id="PIRSF006288">
    <property type="entry name" value="PII_uridyltransf"/>
    <property type="match status" value="1"/>
</dbReference>
<evidence type="ECO:0000313" key="10">
    <source>
        <dbReference type="EMBL" id="MXO65855.1"/>
    </source>
</evidence>
<evidence type="ECO:0000256" key="3">
    <source>
        <dbReference type="ARBA" id="ARBA00022737"/>
    </source>
</evidence>
<keyword evidence="3" id="KW-0677">Repeat</keyword>
<comment type="activity regulation">
    <text evidence="7">Uridylyltransferase (UTase) activity is inhibited by glutamine, while glutamine activates uridylyl-removing (UR) activity.</text>
</comment>
<dbReference type="Gene3D" id="3.30.70.260">
    <property type="match status" value="1"/>
</dbReference>
<dbReference type="Proteomes" id="UP000438476">
    <property type="component" value="Unassembled WGS sequence"/>
</dbReference>
<dbReference type="GO" id="GO:0006808">
    <property type="term" value="P:regulation of nitrogen utilization"/>
    <property type="evidence" value="ECO:0007669"/>
    <property type="project" value="UniProtKB-UniRule"/>
</dbReference>
<dbReference type="PANTHER" id="PTHR47320">
    <property type="entry name" value="BIFUNCTIONAL URIDYLYLTRANSFERASE/URIDYLYL-REMOVING ENZYME"/>
    <property type="match status" value="1"/>
</dbReference>
<dbReference type="PANTHER" id="PTHR47320:SF1">
    <property type="entry name" value="BIFUNCTIONAL URIDYLYLTRANSFERASE_URIDYLYL-REMOVING ENZYME"/>
    <property type="match status" value="1"/>
</dbReference>
<dbReference type="SUPFAM" id="SSF55021">
    <property type="entry name" value="ACT-like"/>
    <property type="match status" value="2"/>
</dbReference>
<feature type="domain" description="ACT" evidence="8">
    <location>
        <begin position="729"/>
        <end position="808"/>
    </location>
</feature>
<feature type="region of interest" description="Uridylyltransferase" evidence="7">
    <location>
        <begin position="1"/>
        <end position="373"/>
    </location>
</feature>
<dbReference type="SUPFAM" id="SSF81301">
    <property type="entry name" value="Nucleotidyltransferase"/>
    <property type="match status" value="1"/>
</dbReference>
<dbReference type="SUPFAM" id="SSF81891">
    <property type="entry name" value="Poly A polymerase C-terminal region-like"/>
    <property type="match status" value="1"/>
</dbReference>
<proteinExistence type="inferred from homology"/>
<keyword evidence="4 7" id="KW-0378">Hydrolase</keyword>
<comment type="similarity">
    <text evidence="7">Belongs to the GlnD family.</text>
</comment>
<gene>
    <name evidence="7" type="primary">glnD</name>
    <name evidence="10" type="ORF">GRI91_08815</name>
</gene>
<dbReference type="InterPro" id="IPR043519">
    <property type="entry name" value="NT_sf"/>
</dbReference>
<dbReference type="PROSITE" id="PS51671">
    <property type="entry name" value="ACT"/>
    <property type="match status" value="2"/>
</dbReference>
<keyword evidence="6 7" id="KW-0511">Multifunctional enzyme</keyword>
<evidence type="ECO:0000313" key="11">
    <source>
        <dbReference type="Proteomes" id="UP000438476"/>
    </source>
</evidence>
<dbReference type="SMART" id="SM00471">
    <property type="entry name" value="HDc"/>
    <property type="match status" value="1"/>
</dbReference>
<dbReference type="AlphaFoldDB" id="A0A6I4T7T2"/>
<evidence type="ECO:0000256" key="7">
    <source>
        <dbReference type="HAMAP-Rule" id="MF_00277"/>
    </source>
</evidence>
<dbReference type="InterPro" id="IPR045865">
    <property type="entry name" value="ACT-like_dom_sf"/>
</dbReference>
<dbReference type="NCBIfam" id="NF003467">
    <property type="entry name" value="PRK05092.1"/>
    <property type="match status" value="1"/>
</dbReference>
<dbReference type="InterPro" id="IPR013546">
    <property type="entry name" value="PII_UdlTrfase/GS_AdlTrfase"/>
</dbReference>
<evidence type="ECO:0000256" key="4">
    <source>
        <dbReference type="ARBA" id="ARBA00022801"/>
    </source>
</evidence>
<dbReference type="OrthoDB" id="9758038at2"/>
<comment type="caution">
    <text evidence="10">The sequence shown here is derived from an EMBL/GenBank/DDBJ whole genome shotgun (WGS) entry which is preliminary data.</text>
</comment>
<dbReference type="GO" id="GO:0008773">
    <property type="term" value="F:[protein-PII] uridylyltransferase activity"/>
    <property type="evidence" value="ECO:0007669"/>
    <property type="project" value="UniProtKB-UniRule"/>
</dbReference>
<comment type="catalytic activity">
    <reaction evidence="7">
        <text>[protein-PII]-L-tyrosine + UTP = [protein-PII]-uridylyl-L-tyrosine + diphosphate</text>
        <dbReference type="Rhea" id="RHEA:13673"/>
        <dbReference type="Rhea" id="RHEA-COMP:12147"/>
        <dbReference type="Rhea" id="RHEA-COMP:12148"/>
        <dbReference type="ChEBI" id="CHEBI:33019"/>
        <dbReference type="ChEBI" id="CHEBI:46398"/>
        <dbReference type="ChEBI" id="CHEBI:46858"/>
        <dbReference type="ChEBI" id="CHEBI:90602"/>
        <dbReference type="EC" id="2.7.7.59"/>
    </reaction>
</comment>
<dbReference type="InterPro" id="IPR003607">
    <property type="entry name" value="HD/PDEase_dom"/>
</dbReference>
<dbReference type="CDD" id="cd00077">
    <property type="entry name" value="HDc"/>
    <property type="match status" value="1"/>
</dbReference>
<evidence type="ECO:0000259" key="8">
    <source>
        <dbReference type="PROSITE" id="PS51671"/>
    </source>
</evidence>
<organism evidence="10 11">
    <name type="scientific">Altericroceibacterium endophyticum</name>
    <dbReference type="NCBI Taxonomy" id="1808508"/>
    <lineage>
        <taxon>Bacteria</taxon>
        <taxon>Pseudomonadati</taxon>
        <taxon>Pseudomonadota</taxon>
        <taxon>Alphaproteobacteria</taxon>
        <taxon>Sphingomonadales</taxon>
        <taxon>Erythrobacteraceae</taxon>
        <taxon>Altericroceibacterium</taxon>
    </lineage>
</organism>
<dbReference type="HAMAP" id="MF_00277">
    <property type="entry name" value="PII_uridylyl_transf"/>
    <property type="match status" value="1"/>
</dbReference>
<dbReference type="EC" id="3.1.4.-" evidence="7"/>
<dbReference type="EMBL" id="WTYT01000003">
    <property type="protein sequence ID" value="MXO65855.1"/>
    <property type="molecule type" value="Genomic_DNA"/>
</dbReference>
<dbReference type="Gene3D" id="3.30.460.10">
    <property type="entry name" value="Beta Polymerase, domain 2"/>
    <property type="match status" value="1"/>
</dbReference>
<dbReference type="Pfam" id="PF01966">
    <property type="entry name" value="HD"/>
    <property type="match status" value="1"/>
</dbReference>
<dbReference type="Pfam" id="PF08335">
    <property type="entry name" value="GlnD_UR_UTase"/>
    <property type="match status" value="1"/>
</dbReference>
<feature type="domain" description="HD" evidence="9">
    <location>
        <begin position="490"/>
        <end position="606"/>
    </location>
</feature>
<dbReference type="PROSITE" id="PS51831">
    <property type="entry name" value="HD"/>
    <property type="match status" value="1"/>
</dbReference>
<dbReference type="InterPro" id="IPR010043">
    <property type="entry name" value="UTase/UR"/>
</dbReference>
<protein>
    <recommendedName>
        <fullName evidence="7">Bifunctional uridylyltransferase/uridylyl-removing enzyme</fullName>
        <shortName evidence="7">UTase/UR</shortName>
    </recommendedName>
    <alternativeName>
        <fullName evidence="7">Bifunctional [protein-PII] modification enzyme</fullName>
    </alternativeName>
    <alternativeName>
        <fullName evidence="7">Bifunctional nitrogen sensor protein</fullName>
    </alternativeName>
    <domain>
        <recommendedName>
            <fullName evidence="7">[Protein-PII] uridylyltransferase</fullName>
            <shortName evidence="7">PII uridylyltransferase</shortName>
            <shortName evidence="7">UTase</shortName>
            <ecNumber evidence="7">2.7.7.59</ecNumber>
        </recommendedName>
    </domain>
    <domain>
        <recommendedName>
            <fullName evidence="7">[Protein-PII]-UMP uridylyl-removing enzyme</fullName>
            <shortName evidence="7">UR</shortName>
            <ecNumber evidence="7">3.1.4.-</ecNumber>
        </recommendedName>
    </domain>
</protein>
<accession>A0A6I4T7T2</accession>
<evidence type="ECO:0000259" key="9">
    <source>
        <dbReference type="PROSITE" id="PS51831"/>
    </source>
</evidence>
<evidence type="ECO:0000256" key="6">
    <source>
        <dbReference type="ARBA" id="ARBA00023268"/>
    </source>
</evidence>
<dbReference type="CDD" id="cd04899">
    <property type="entry name" value="ACT_ACR-UUR-like_2"/>
    <property type="match status" value="1"/>
</dbReference>
<keyword evidence="11" id="KW-1185">Reference proteome</keyword>
<evidence type="ECO:0000256" key="2">
    <source>
        <dbReference type="ARBA" id="ARBA00022695"/>
    </source>
</evidence>